<organism evidence="1 2">
    <name type="scientific">Bosea rubneri</name>
    <dbReference type="NCBI Taxonomy" id="3075434"/>
    <lineage>
        <taxon>Bacteria</taxon>
        <taxon>Pseudomonadati</taxon>
        <taxon>Pseudomonadota</taxon>
        <taxon>Alphaproteobacteria</taxon>
        <taxon>Hyphomicrobiales</taxon>
        <taxon>Boseaceae</taxon>
        <taxon>Bosea</taxon>
    </lineage>
</organism>
<sequence length="147" mass="16028">MASSSFSAEEAAYVREPGHGVIVGHAFRTRAKGQVVNAAGEVVRLVPATAYASQRFASLYGRAKFIPAASYPQEEPDPRYAEYTRTTKAEANGRFAFDKVAPGRYFVTTQVIWGEEDALFREGGSVYDEVTLTGKETEPVQVILSGK</sequence>
<keyword evidence="2" id="KW-1185">Reference proteome</keyword>
<dbReference type="SUPFAM" id="SSF117074">
    <property type="entry name" value="Hypothetical protein PA1324"/>
    <property type="match status" value="1"/>
</dbReference>
<reference evidence="1 2" key="1">
    <citation type="submission" date="2023-09" db="EMBL/GenBank/DDBJ databases">
        <title>Whole genome shotgun sequencing (WGS) of Bosea sp. ZW T0_25, isolated from stored onions (Allium cepa).</title>
        <authorList>
            <person name="Stoll D.A."/>
            <person name="Huch M."/>
        </authorList>
    </citation>
    <scope>NUCLEOTIDE SEQUENCE [LARGE SCALE GENOMIC DNA]</scope>
    <source>
        <strain evidence="1 2">ZW T0_25</strain>
    </source>
</reference>
<accession>A0ABU3S780</accession>
<gene>
    <name evidence="1" type="ORF">RKE40_12150</name>
</gene>
<dbReference type="Proteomes" id="UP001254257">
    <property type="component" value="Unassembled WGS sequence"/>
</dbReference>
<dbReference type="EMBL" id="JAWDID010000015">
    <property type="protein sequence ID" value="MDU0340643.1"/>
    <property type="molecule type" value="Genomic_DNA"/>
</dbReference>
<proteinExistence type="predicted"/>
<evidence type="ECO:0000313" key="1">
    <source>
        <dbReference type="EMBL" id="MDU0340643.1"/>
    </source>
</evidence>
<dbReference type="RefSeq" id="WP_316018499.1">
    <property type="nucleotide sequence ID" value="NZ_JAWDID010000015.1"/>
</dbReference>
<comment type="caution">
    <text evidence="1">The sequence shown here is derived from an EMBL/GenBank/DDBJ whole genome shotgun (WGS) entry which is preliminary data.</text>
</comment>
<protein>
    <submittedName>
        <fullName evidence="1">Carboxypeptidase regulatory-like domain-containing protein</fullName>
    </submittedName>
</protein>
<evidence type="ECO:0000313" key="2">
    <source>
        <dbReference type="Proteomes" id="UP001254257"/>
    </source>
</evidence>
<name>A0ABU3S780_9HYPH</name>